<protein>
    <submittedName>
        <fullName evidence="1">Uncharacterized protein</fullName>
    </submittedName>
</protein>
<evidence type="ECO:0000313" key="2">
    <source>
        <dbReference type="Proteomes" id="UP001176941"/>
    </source>
</evidence>
<organism evidence="1 2">
    <name type="scientific">Rangifer tarandus platyrhynchus</name>
    <name type="common">Svalbard reindeer</name>
    <dbReference type="NCBI Taxonomy" id="3082113"/>
    <lineage>
        <taxon>Eukaryota</taxon>
        <taxon>Metazoa</taxon>
        <taxon>Chordata</taxon>
        <taxon>Craniata</taxon>
        <taxon>Vertebrata</taxon>
        <taxon>Euteleostomi</taxon>
        <taxon>Mammalia</taxon>
        <taxon>Eutheria</taxon>
        <taxon>Laurasiatheria</taxon>
        <taxon>Artiodactyla</taxon>
        <taxon>Ruminantia</taxon>
        <taxon>Pecora</taxon>
        <taxon>Cervidae</taxon>
        <taxon>Odocoileinae</taxon>
        <taxon>Rangifer</taxon>
    </lineage>
</organism>
<accession>A0ABN8XY15</accession>
<proteinExistence type="predicted"/>
<dbReference type="EMBL" id="OX459946">
    <property type="protein sequence ID" value="CAI9153036.1"/>
    <property type="molecule type" value="Genomic_DNA"/>
</dbReference>
<evidence type="ECO:0000313" key="1">
    <source>
        <dbReference type="EMBL" id="CAI9153036.1"/>
    </source>
</evidence>
<dbReference type="Proteomes" id="UP001176941">
    <property type="component" value="Chromosome 10"/>
</dbReference>
<sequence length="121" mass="13387">MILERTPNPPIPPPPICSYSEKPSMWEDLIDNRFSMLAEAETDVDPLLVWQGCRDDGTVAPPFVKMVLEEDKLGNADWDAPRERSTCMLLPKKPLKGLLHGPGIHAAVRTDLVTVIKASSP</sequence>
<name>A0ABN8XY15_RANTA</name>
<keyword evidence="2" id="KW-1185">Reference proteome</keyword>
<gene>
    <name evidence="1" type="ORF">MRATA1EN1_LOCUS1998</name>
</gene>
<reference evidence="1" key="1">
    <citation type="submission" date="2023-04" db="EMBL/GenBank/DDBJ databases">
        <authorList>
            <consortium name="ELIXIR-Norway"/>
        </authorList>
    </citation>
    <scope>NUCLEOTIDE SEQUENCE [LARGE SCALE GENOMIC DNA]</scope>
</reference>